<dbReference type="Gene3D" id="1.10.510.10">
    <property type="entry name" value="Transferase(Phosphotransferase) domain 1"/>
    <property type="match status" value="1"/>
</dbReference>
<dbReference type="PANTHER" id="PTHR24346">
    <property type="entry name" value="MAP/MICROTUBULE AFFINITY-REGULATING KINASE"/>
    <property type="match status" value="1"/>
</dbReference>
<evidence type="ECO:0000256" key="6">
    <source>
        <dbReference type="ARBA" id="ARBA00022840"/>
    </source>
</evidence>
<evidence type="ECO:0000256" key="3">
    <source>
        <dbReference type="ARBA" id="ARBA00022679"/>
    </source>
</evidence>
<keyword evidence="4" id="KW-0547">Nucleotide-binding</keyword>
<accession>A0AAF0ERM6</accession>
<dbReference type="AlphaFoldDB" id="A0AAF0ERM6"/>
<dbReference type="InterPro" id="IPR000719">
    <property type="entry name" value="Prot_kinase_dom"/>
</dbReference>
<comment type="similarity">
    <text evidence="1">Belongs to the protein kinase superfamily. CAMK Ser/Thr protein kinase family. NIM1 subfamily.</text>
</comment>
<organism evidence="8 9">
    <name type="scientific">Malassezia cuniculi</name>
    <dbReference type="NCBI Taxonomy" id="948313"/>
    <lineage>
        <taxon>Eukaryota</taxon>
        <taxon>Fungi</taxon>
        <taxon>Dikarya</taxon>
        <taxon>Basidiomycota</taxon>
        <taxon>Ustilaginomycotina</taxon>
        <taxon>Malasseziomycetes</taxon>
        <taxon>Malasseziales</taxon>
        <taxon>Malasseziaceae</taxon>
        <taxon>Malassezia</taxon>
    </lineage>
</organism>
<evidence type="ECO:0000256" key="5">
    <source>
        <dbReference type="ARBA" id="ARBA00022777"/>
    </source>
</evidence>
<keyword evidence="3" id="KW-0808">Transferase</keyword>
<dbReference type="Proteomes" id="UP001219933">
    <property type="component" value="Chromosome 1"/>
</dbReference>
<evidence type="ECO:0000256" key="4">
    <source>
        <dbReference type="ARBA" id="ARBA00022741"/>
    </source>
</evidence>
<sequence length="308" mass="34992">MDAESIMFGTDSSSMGSSMHIPLDALEDLFFWLEQARDLEVHSQSSQASADEEEHVEISDSMYSMFSGVSDVSSPWLLASREPNVLLSFNRLQLVGSMFHQMCEAVQFCHDHGISHRDIKPENFIVEDHRNVGVIPDRGEWHSDVVVKLTDFGLATAQDECDDFKCGSKPYMAFECRHNITPTYNPRQADIWSLGIVLLNLIFHRNPFKEPSVQRCRSFAAFSVAPIKFLMKAFDGLTFDVARYLTDHVFCDVTRSCKRVTAHEFGVWAKRLPEYFGMSDRVSMGACNSITTSLSDSRRENSTSIFRR</sequence>
<dbReference type="InterPro" id="IPR008271">
    <property type="entry name" value="Ser/Thr_kinase_AS"/>
</dbReference>
<dbReference type="PANTHER" id="PTHR24346:SF82">
    <property type="entry name" value="KP78A-RELATED"/>
    <property type="match status" value="1"/>
</dbReference>
<dbReference type="Pfam" id="PF00069">
    <property type="entry name" value="Pkinase"/>
    <property type="match status" value="1"/>
</dbReference>
<dbReference type="PROSITE" id="PS00108">
    <property type="entry name" value="PROTEIN_KINASE_ST"/>
    <property type="match status" value="1"/>
</dbReference>
<dbReference type="SMART" id="SM00220">
    <property type="entry name" value="S_TKc"/>
    <property type="match status" value="1"/>
</dbReference>
<gene>
    <name evidence="8" type="ORF">MCUN1_000542</name>
</gene>
<reference evidence="8" key="1">
    <citation type="submission" date="2023-03" db="EMBL/GenBank/DDBJ databases">
        <title>Mating type loci evolution in Malassezia.</title>
        <authorList>
            <person name="Coelho M.A."/>
        </authorList>
    </citation>
    <scope>NUCLEOTIDE SEQUENCE</scope>
    <source>
        <strain evidence="8">CBS 11721</strain>
    </source>
</reference>
<dbReference type="PROSITE" id="PS50011">
    <property type="entry name" value="PROTEIN_KINASE_DOM"/>
    <property type="match status" value="1"/>
</dbReference>
<dbReference type="GO" id="GO:0005737">
    <property type="term" value="C:cytoplasm"/>
    <property type="evidence" value="ECO:0007669"/>
    <property type="project" value="TreeGrafter"/>
</dbReference>
<dbReference type="GO" id="GO:0005524">
    <property type="term" value="F:ATP binding"/>
    <property type="evidence" value="ECO:0007669"/>
    <property type="project" value="UniProtKB-KW"/>
</dbReference>
<keyword evidence="9" id="KW-1185">Reference proteome</keyword>
<evidence type="ECO:0000259" key="7">
    <source>
        <dbReference type="PROSITE" id="PS50011"/>
    </source>
</evidence>
<keyword evidence="5" id="KW-0418">Kinase</keyword>
<evidence type="ECO:0000313" key="8">
    <source>
        <dbReference type="EMBL" id="WFD33729.1"/>
    </source>
</evidence>
<dbReference type="EMBL" id="CP119877">
    <property type="protein sequence ID" value="WFD33729.1"/>
    <property type="molecule type" value="Genomic_DNA"/>
</dbReference>
<dbReference type="SUPFAM" id="SSF56112">
    <property type="entry name" value="Protein kinase-like (PK-like)"/>
    <property type="match status" value="1"/>
</dbReference>
<keyword evidence="6" id="KW-0067">ATP-binding</keyword>
<keyword evidence="2" id="KW-0723">Serine/threonine-protein kinase</keyword>
<evidence type="ECO:0000313" key="9">
    <source>
        <dbReference type="Proteomes" id="UP001219933"/>
    </source>
</evidence>
<dbReference type="GO" id="GO:0035556">
    <property type="term" value="P:intracellular signal transduction"/>
    <property type="evidence" value="ECO:0007669"/>
    <property type="project" value="TreeGrafter"/>
</dbReference>
<dbReference type="InterPro" id="IPR011009">
    <property type="entry name" value="Kinase-like_dom_sf"/>
</dbReference>
<feature type="domain" description="Protein kinase" evidence="7">
    <location>
        <begin position="1"/>
        <end position="276"/>
    </location>
</feature>
<evidence type="ECO:0000256" key="1">
    <source>
        <dbReference type="ARBA" id="ARBA00010791"/>
    </source>
</evidence>
<dbReference type="GO" id="GO:0004674">
    <property type="term" value="F:protein serine/threonine kinase activity"/>
    <property type="evidence" value="ECO:0007669"/>
    <property type="project" value="UniProtKB-KW"/>
</dbReference>
<protein>
    <recommendedName>
        <fullName evidence="7">Protein kinase domain-containing protein</fullName>
    </recommendedName>
</protein>
<proteinExistence type="inferred from homology"/>
<evidence type="ECO:0000256" key="2">
    <source>
        <dbReference type="ARBA" id="ARBA00022527"/>
    </source>
</evidence>
<name>A0AAF0ERM6_9BASI</name>